<dbReference type="AlphaFoldDB" id="F2EG55"/>
<dbReference type="Gramene" id="HORVU.MOREX.r3.1HG0084540.1">
    <property type="protein sequence ID" value="HORVU.MOREX.r3.1HG0084540.1"/>
    <property type="gene ID" value="HORVU.MOREX.r3.1HG0084540"/>
</dbReference>
<dbReference type="eggNOG" id="ENOG502R3ZX">
    <property type="taxonomic scope" value="Eukaryota"/>
</dbReference>
<evidence type="ECO:0000313" key="5">
    <source>
        <dbReference type="Proteomes" id="UP000011116"/>
    </source>
</evidence>
<reference evidence="5" key="2">
    <citation type="journal article" date="2012" name="Nature">
        <title>A physical, genetic and functional sequence assembly of the barley genome.</title>
        <authorList>
            <consortium name="The International Barley Genome Sequencing Consortium"/>
            <person name="Mayer K.F."/>
            <person name="Waugh R."/>
            <person name="Brown J.W."/>
            <person name="Schulman A."/>
            <person name="Langridge P."/>
            <person name="Platzer M."/>
            <person name="Fincher G.B."/>
            <person name="Muehlbauer G.J."/>
            <person name="Sato K."/>
            <person name="Close T.J."/>
            <person name="Wise R.P."/>
            <person name="Stein N."/>
        </authorList>
    </citation>
    <scope>NUCLEOTIDE SEQUENCE [LARGE SCALE GENOMIC DNA]</scope>
    <source>
        <strain evidence="5">cv. Morex</strain>
    </source>
</reference>
<dbReference type="Proteomes" id="UP000011116">
    <property type="component" value="Chromosome 1H"/>
</dbReference>
<reference evidence="4" key="3">
    <citation type="submission" date="2020-10" db="EMBL/GenBank/DDBJ databases">
        <authorList>
            <person name="Scholz U."/>
            <person name="Mascher M."/>
            <person name="Fiebig A."/>
        </authorList>
    </citation>
    <scope>NUCLEOTIDE SEQUENCE [LARGE SCALE GENOMIC DNA]</scope>
    <source>
        <strain evidence="4">cv. Morex</strain>
    </source>
</reference>
<evidence type="ECO:0000256" key="1">
    <source>
        <dbReference type="SAM" id="MobiDB-lite"/>
    </source>
</evidence>
<dbReference type="PaxDb" id="4513-MLOC_7465.2"/>
<dbReference type="InterPro" id="IPR055312">
    <property type="entry name" value="FBL15-like"/>
</dbReference>
<dbReference type="EMBL" id="AK375132">
    <property type="protein sequence ID" value="BAK06327.1"/>
    <property type="molecule type" value="mRNA"/>
</dbReference>
<evidence type="ECO:0000313" key="4">
    <source>
        <dbReference type="EnsemblPlants" id="HORVU.MOREX.r3.1HG0084540.1"/>
    </source>
</evidence>
<dbReference type="PANTHER" id="PTHR34709">
    <property type="entry name" value="OS10G0396666 PROTEIN"/>
    <property type="match status" value="1"/>
</dbReference>
<name>F2EG55_HORVV</name>
<gene>
    <name evidence="4" type="primary">LOC123449428</name>
</gene>
<dbReference type="EnsemblPlants" id="HORVU.MOREX.r3.1HG0084540.1">
    <property type="protein sequence ID" value="HORVU.MOREX.r3.1HG0084540.1"/>
    <property type="gene ID" value="HORVU.MOREX.r3.1HG0084540"/>
</dbReference>
<sequence length="509" mass="56316">MEEADAEVPPPRPGGGADRLSALPDDMLLLVLARLRCARSAARTGVLSRRWRGLWAHLPDLTFRGVAPAQIEAALAGLAASPWVSNALDIEISPGHCGDDARLSSLQHAAATFSTEEPGYCGDDARLSSLLHAALLHAAARFSPQELLFSCQNDGYIQAALPCFPRATSIQIDWGGLICFTQLPAAEFQALEILSLKGCSIADLAALVTLCPRLRVLRVTASMPHFMVHSASLETLDVSSAVEWSSIDIVTPMLKHLKMQIDADMDLSISILAPMVEKLEWNCFFTQLTLVFGFWSLENMDFMPIDNHEDRDYWRKEDTCSQLRPVHVLHLDLSVPDPLYDELDFAKEVQVAQEMAKLPVADFSVLKLTLEMPGHVFGALVLRLFGLHQICAVTERLIVVIPFSHERQACPENCPCDEPKNWRCQSISLTRLEEVQIHGFTGEDHEYDFLKLIFRSSPMLNRVTLKLVPEFGGSIKEIYDTFSSNPSVKGCVYASNGGLVQQLSDEHAP</sequence>
<dbReference type="InterPro" id="IPR032675">
    <property type="entry name" value="LRR_dom_sf"/>
</dbReference>
<keyword evidence="5" id="KW-1185">Reference proteome</keyword>
<reference evidence="4" key="4">
    <citation type="submission" date="2022-01" db="UniProtKB">
        <authorList>
            <consortium name="EnsemblPlants"/>
        </authorList>
    </citation>
    <scope>IDENTIFICATION</scope>
    <source>
        <strain evidence="4">subsp. vulgare</strain>
    </source>
</reference>
<protein>
    <submittedName>
        <fullName evidence="3">Predicted protein</fullName>
    </submittedName>
</protein>
<evidence type="ECO:0000313" key="3">
    <source>
        <dbReference type="EMBL" id="BAK06327.1"/>
    </source>
</evidence>
<dbReference type="InterPro" id="IPR006566">
    <property type="entry name" value="FBD"/>
</dbReference>
<feature type="domain" description="FBD" evidence="2">
    <location>
        <begin position="429"/>
        <end position="465"/>
    </location>
</feature>
<dbReference type="Gramene" id="HORVU.MOREX.r2.1HG0069480.1">
    <property type="protein sequence ID" value="HORVU.MOREX.r2.1HG0069480.1"/>
    <property type="gene ID" value="HORVU.MOREX.r2.1HG0069480"/>
</dbReference>
<dbReference type="SUPFAM" id="SSF81383">
    <property type="entry name" value="F-box domain"/>
    <property type="match status" value="1"/>
</dbReference>
<dbReference type="FunCoup" id="F2EG55">
    <property type="interactions" value="3"/>
</dbReference>
<dbReference type="HOGENOM" id="CLU_017148_0_1_1"/>
<dbReference type="OMA" id="DICAIDQ"/>
<evidence type="ECO:0000259" key="2">
    <source>
        <dbReference type="Pfam" id="PF08387"/>
    </source>
</evidence>
<dbReference type="RefSeq" id="XP_044982597.1">
    <property type="nucleotide sequence ID" value="XM_045126662.1"/>
</dbReference>
<dbReference type="InterPro" id="IPR036047">
    <property type="entry name" value="F-box-like_dom_sf"/>
</dbReference>
<dbReference type="PANTHER" id="PTHR34709:SF21">
    <property type="entry name" value="FBD DOMAIN-CONTAINING PROTEIN"/>
    <property type="match status" value="1"/>
</dbReference>
<feature type="region of interest" description="Disordered" evidence="1">
    <location>
        <begin position="1"/>
        <end position="20"/>
    </location>
</feature>
<proteinExistence type="evidence at transcript level"/>
<accession>F2EG55</accession>
<dbReference type="ExpressionAtlas" id="F2EG55">
    <property type="expression patterns" value="baseline"/>
</dbReference>
<reference evidence="3" key="1">
    <citation type="journal article" date="2011" name="Plant Physiol.">
        <title>Comprehensive sequence analysis of 24,783 barley full-length cDNAs derived from 12 clone libraries.</title>
        <authorList>
            <person name="Matsumoto T."/>
            <person name="Tanaka T."/>
            <person name="Sakai H."/>
            <person name="Amano N."/>
            <person name="Kanamori H."/>
            <person name="Kurita K."/>
            <person name="Kikuta A."/>
            <person name="Kamiya K."/>
            <person name="Yamamoto M."/>
            <person name="Ikawa H."/>
            <person name="Fujii N."/>
            <person name="Hori K."/>
            <person name="Itoh T."/>
            <person name="Sato K."/>
        </authorList>
    </citation>
    <scope>NUCLEOTIDE SEQUENCE</scope>
    <source>
        <tissue evidence="3">Seed</tissue>
    </source>
</reference>
<dbReference type="Pfam" id="PF08387">
    <property type="entry name" value="FBD"/>
    <property type="match status" value="1"/>
</dbReference>
<organism evidence="3">
    <name type="scientific">Hordeum vulgare subsp. vulgare</name>
    <name type="common">Domesticated barley</name>
    <dbReference type="NCBI Taxonomy" id="112509"/>
    <lineage>
        <taxon>Eukaryota</taxon>
        <taxon>Viridiplantae</taxon>
        <taxon>Streptophyta</taxon>
        <taxon>Embryophyta</taxon>
        <taxon>Tracheophyta</taxon>
        <taxon>Spermatophyta</taxon>
        <taxon>Magnoliopsida</taxon>
        <taxon>Liliopsida</taxon>
        <taxon>Poales</taxon>
        <taxon>Poaceae</taxon>
        <taxon>BOP clade</taxon>
        <taxon>Pooideae</taxon>
        <taxon>Triticodae</taxon>
        <taxon>Triticeae</taxon>
        <taxon>Hordeinae</taxon>
        <taxon>Hordeum</taxon>
    </lineage>
</organism>
<dbReference type="Gene3D" id="3.80.10.10">
    <property type="entry name" value="Ribonuclease Inhibitor"/>
    <property type="match status" value="1"/>
</dbReference>
<dbReference type="GeneID" id="123449428"/>